<dbReference type="AlphaFoldDB" id="A0A918F843"/>
<evidence type="ECO:0000259" key="1">
    <source>
        <dbReference type="Pfam" id="PF01609"/>
    </source>
</evidence>
<proteinExistence type="predicted"/>
<reference evidence="2" key="1">
    <citation type="journal article" date="2014" name="Int. J. Syst. Evol. Microbiol.">
        <title>Complete genome sequence of Corynebacterium casei LMG S-19264T (=DSM 44701T), isolated from a smear-ripened cheese.</title>
        <authorList>
            <consortium name="US DOE Joint Genome Institute (JGI-PGF)"/>
            <person name="Walter F."/>
            <person name="Albersmeier A."/>
            <person name="Kalinowski J."/>
            <person name="Ruckert C."/>
        </authorList>
    </citation>
    <scope>NUCLEOTIDE SEQUENCE</scope>
    <source>
        <strain evidence="2">JCM 31311</strain>
    </source>
</reference>
<accession>A0A918F843</accession>
<dbReference type="SUPFAM" id="SSF53098">
    <property type="entry name" value="Ribonuclease H-like"/>
    <property type="match status" value="1"/>
</dbReference>
<dbReference type="GO" id="GO:0003677">
    <property type="term" value="F:DNA binding"/>
    <property type="evidence" value="ECO:0007669"/>
    <property type="project" value="InterPro"/>
</dbReference>
<name>A0A918F843_9DEIO</name>
<keyword evidence="3" id="KW-1185">Reference proteome</keyword>
<gene>
    <name evidence="2" type="ORF">GCM10008957_23760</name>
</gene>
<dbReference type="GO" id="GO:0004803">
    <property type="term" value="F:transposase activity"/>
    <property type="evidence" value="ECO:0007669"/>
    <property type="project" value="InterPro"/>
</dbReference>
<organism evidence="2 3">
    <name type="scientific">Deinococcus ruber</name>
    <dbReference type="NCBI Taxonomy" id="1848197"/>
    <lineage>
        <taxon>Bacteria</taxon>
        <taxon>Thermotogati</taxon>
        <taxon>Deinococcota</taxon>
        <taxon>Deinococci</taxon>
        <taxon>Deinococcales</taxon>
        <taxon>Deinococcaceae</taxon>
        <taxon>Deinococcus</taxon>
    </lineage>
</organism>
<feature type="domain" description="Transposase IS4-like" evidence="1">
    <location>
        <begin position="3"/>
        <end position="149"/>
    </location>
</feature>
<dbReference type="InterPro" id="IPR002559">
    <property type="entry name" value="Transposase_11"/>
</dbReference>
<dbReference type="Pfam" id="PF01609">
    <property type="entry name" value="DDE_Tnp_1"/>
    <property type="match status" value="1"/>
</dbReference>
<dbReference type="GO" id="GO:0006313">
    <property type="term" value="P:DNA transposition"/>
    <property type="evidence" value="ECO:0007669"/>
    <property type="project" value="InterPro"/>
</dbReference>
<evidence type="ECO:0000313" key="3">
    <source>
        <dbReference type="Proteomes" id="UP000603865"/>
    </source>
</evidence>
<comment type="caution">
    <text evidence="2">The sequence shown here is derived from an EMBL/GenBank/DDBJ whole genome shotgun (WGS) entry which is preliminary data.</text>
</comment>
<dbReference type="Proteomes" id="UP000603865">
    <property type="component" value="Unassembled WGS sequence"/>
</dbReference>
<sequence length="210" mass="23628">MERFLKACPNRRISGLLADREFIGTAWFTYLQRLDIDPCIRLTATTVVGTGKMPVWACFKQMQPGAVRFWHHARKVYGVSLLVAATCNPAGEVLYLAYRGQAGKNLARDARRWQAENLHAALKTRGFHLEDTGLTQAERVSTLLTAVSITFIWACLTGEIQATEHTVRRKKHGHLQVSVFRLGLDHLQDLLAHPSRSSWSTLEALIACFE</sequence>
<protein>
    <recommendedName>
        <fullName evidence="1">Transposase IS4-like domain-containing protein</fullName>
    </recommendedName>
</protein>
<reference evidence="2" key="2">
    <citation type="submission" date="2020-09" db="EMBL/GenBank/DDBJ databases">
        <authorList>
            <person name="Sun Q."/>
            <person name="Ohkuma M."/>
        </authorList>
    </citation>
    <scope>NUCLEOTIDE SEQUENCE</scope>
    <source>
        <strain evidence="2">JCM 31311</strain>
    </source>
</reference>
<dbReference type="InterPro" id="IPR012337">
    <property type="entry name" value="RNaseH-like_sf"/>
</dbReference>
<dbReference type="EMBL" id="BMQL01000011">
    <property type="protein sequence ID" value="GGR10191.1"/>
    <property type="molecule type" value="Genomic_DNA"/>
</dbReference>
<evidence type="ECO:0000313" key="2">
    <source>
        <dbReference type="EMBL" id="GGR10191.1"/>
    </source>
</evidence>